<feature type="non-terminal residue" evidence="2">
    <location>
        <position position="1"/>
    </location>
</feature>
<dbReference type="Proteomes" id="UP000784294">
    <property type="component" value="Unassembled WGS sequence"/>
</dbReference>
<keyword evidence="3" id="KW-1185">Reference proteome</keyword>
<protein>
    <submittedName>
        <fullName evidence="2">Uncharacterized protein</fullName>
    </submittedName>
</protein>
<evidence type="ECO:0000313" key="2">
    <source>
        <dbReference type="EMBL" id="VEL39773.1"/>
    </source>
</evidence>
<dbReference type="AlphaFoldDB" id="A0A448XLU9"/>
<proteinExistence type="predicted"/>
<organism evidence="2 3">
    <name type="scientific">Protopolystoma xenopodis</name>
    <dbReference type="NCBI Taxonomy" id="117903"/>
    <lineage>
        <taxon>Eukaryota</taxon>
        <taxon>Metazoa</taxon>
        <taxon>Spiralia</taxon>
        <taxon>Lophotrochozoa</taxon>
        <taxon>Platyhelminthes</taxon>
        <taxon>Monogenea</taxon>
        <taxon>Polyopisthocotylea</taxon>
        <taxon>Polystomatidea</taxon>
        <taxon>Polystomatidae</taxon>
        <taxon>Protopolystoma</taxon>
    </lineage>
</organism>
<comment type="caution">
    <text evidence="2">The sequence shown here is derived from an EMBL/GenBank/DDBJ whole genome shotgun (WGS) entry which is preliminary data.</text>
</comment>
<feature type="region of interest" description="Disordered" evidence="1">
    <location>
        <begin position="44"/>
        <end position="67"/>
    </location>
</feature>
<evidence type="ECO:0000256" key="1">
    <source>
        <dbReference type="SAM" id="MobiDB-lite"/>
    </source>
</evidence>
<name>A0A448XLU9_9PLAT</name>
<accession>A0A448XLU9</accession>
<evidence type="ECO:0000313" key="3">
    <source>
        <dbReference type="Proteomes" id="UP000784294"/>
    </source>
</evidence>
<gene>
    <name evidence="2" type="ORF">PXEA_LOCUS33213</name>
</gene>
<sequence>TINHSPTFAVTSDERDRIELLTPSSPLTHSLDVSGTISRRHCSAACGESPLSPAPPGSSRDGPMLRQQPAIQVQLQLSENSQHLDIMIKHARALVSFDKF</sequence>
<reference evidence="2" key="1">
    <citation type="submission" date="2018-11" db="EMBL/GenBank/DDBJ databases">
        <authorList>
            <consortium name="Pathogen Informatics"/>
        </authorList>
    </citation>
    <scope>NUCLEOTIDE SEQUENCE</scope>
</reference>
<dbReference type="EMBL" id="CAAALY010262499">
    <property type="protein sequence ID" value="VEL39773.1"/>
    <property type="molecule type" value="Genomic_DNA"/>
</dbReference>